<keyword evidence="5" id="KW-0808">Transferase</keyword>
<feature type="region of interest" description="Disordered" evidence="12">
    <location>
        <begin position="142"/>
        <end position="166"/>
    </location>
</feature>
<keyword evidence="8 11" id="KW-1133">Transmembrane helix</keyword>
<dbReference type="EMBL" id="JAHRHY010000021">
    <property type="protein sequence ID" value="KAG9061915.1"/>
    <property type="molecule type" value="Genomic_DNA"/>
</dbReference>
<dbReference type="OrthoDB" id="10066429at2759"/>
<feature type="transmembrane region" description="Helical" evidence="11">
    <location>
        <begin position="178"/>
        <end position="208"/>
    </location>
</feature>
<evidence type="ECO:0000256" key="8">
    <source>
        <dbReference type="ARBA" id="ARBA00022989"/>
    </source>
</evidence>
<evidence type="ECO:0000256" key="1">
    <source>
        <dbReference type="ARBA" id="ARBA00004477"/>
    </source>
</evidence>
<feature type="transmembrane region" description="Helical" evidence="11">
    <location>
        <begin position="315"/>
        <end position="338"/>
    </location>
</feature>
<keyword evidence="4 11" id="KW-0328">Glycosyltransferase</keyword>
<gene>
    <name evidence="13" type="primary">SMP3</name>
    <name evidence="13" type="ORF">KI688_006631</name>
</gene>
<feature type="transmembrane region" description="Helical" evidence="11">
    <location>
        <begin position="12"/>
        <end position="32"/>
    </location>
</feature>
<dbReference type="PANTHER" id="PTHR22760">
    <property type="entry name" value="GLYCOSYLTRANSFERASE"/>
    <property type="match status" value="1"/>
</dbReference>
<keyword evidence="6 11" id="KW-0812">Transmembrane</keyword>
<organism evidence="13 14">
    <name type="scientific">Linnemannia hyalina</name>
    <dbReference type="NCBI Taxonomy" id="64524"/>
    <lineage>
        <taxon>Eukaryota</taxon>
        <taxon>Fungi</taxon>
        <taxon>Fungi incertae sedis</taxon>
        <taxon>Mucoromycota</taxon>
        <taxon>Mortierellomycotina</taxon>
        <taxon>Mortierellomycetes</taxon>
        <taxon>Mortierellales</taxon>
        <taxon>Mortierellaceae</taxon>
        <taxon>Linnemannia</taxon>
    </lineage>
</organism>
<dbReference type="GO" id="GO:0005789">
    <property type="term" value="C:endoplasmic reticulum membrane"/>
    <property type="evidence" value="ECO:0007669"/>
    <property type="project" value="UniProtKB-SubCell"/>
</dbReference>
<evidence type="ECO:0000256" key="9">
    <source>
        <dbReference type="ARBA" id="ARBA00023136"/>
    </source>
</evidence>
<dbReference type="Pfam" id="PF03901">
    <property type="entry name" value="Glyco_transf_22"/>
    <property type="match status" value="1"/>
</dbReference>
<evidence type="ECO:0000256" key="2">
    <source>
        <dbReference type="ARBA" id="ARBA00004687"/>
    </source>
</evidence>
<sequence>MQQHRPFSRATWNIYLVFLAFRLFIALSPGYIHPDEFFQSAEITAGNVFGLKVDIPWEYQPELPCRSIIIPSIYWSIVNMARQIRRSPSIALLLVASSYVTLAYHTHPFSNAVETLVLALSAVVLGKIIQQHEASTVLPSTPLSKTATSVHPSSTSGSTVSSSTGPYQPRPSSIHLTFLLGVLFAIGTFTRITFAVFGFPFGVLLLYLNARASFWKRRSTLRGLVAFVQACMPLAIGFGSMSAAAIFVDSIYFGKLVISRQSHGSPMTLMEIFTTSPLCWSSLSVKGSLTLTMWNNLQYNLDKDNLALHGLHPRFFHLLLNFPVLFGNLAWIGLTTIIRKVLAREWSSRSKLVTGFQDLVANFGDSRLDFKTVEAWDLAIIFYVQPIRSNQDSNTYITKVIFYKTYMPPHHLFGYNESQARSHGVHLEILDWRNKSKDQLIESLFSEEERAMRVERTLLSAARKEHQQRQQSVLFRQIGPRQYERTVLVAPGTVDFSEQAFDNDGTKDRISRHANFDHLPELMQRPLTGLSMNMYYL</sequence>
<dbReference type="EC" id="2.4.1.-" evidence="11"/>
<reference evidence="13" key="1">
    <citation type="submission" date="2021-06" db="EMBL/GenBank/DDBJ databases">
        <title>Genome Sequence of Mortierella hyaline Strain SCG-10, a Cold-Adapted, Nitrate-Reducing Fungus Isolated from Soil in Minnesota, USA.</title>
        <authorList>
            <person name="Aldossari N."/>
        </authorList>
    </citation>
    <scope>NUCLEOTIDE SEQUENCE</scope>
    <source>
        <strain evidence="13">SCG-10</strain>
    </source>
</reference>
<evidence type="ECO:0000256" key="5">
    <source>
        <dbReference type="ARBA" id="ARBA00022679"/>
    </source>
</evidence>
<accession>A0A9P8BN66</accession>
<name>A0A9P8BN66_9FUNG</name>
<comment type="similarity">
    <text evidence="10">Belongs to the glycosyltransferase 22 family. PIGZ subfamily.</text>
</comment>
<comment type="caution">
    <text evidence="13">The sequence shown here is derived from an EMBL/GenBank/DDBJ whole genome shotgun (WGS) entry which is preliminary data.</text>
</comment>
<dbReference type="AlphaFoldDB" id="A0A9P8BN66"/>
<evidence type="ECO:0000256" key="6">
    <source>
        <dbReference type="ARBA" id="ARBA00022692"/>
    </source>
</evidence>
<keyword evidence="3" id="KW-0337">GPI-anchor biosynthesis</keyword>
<evidence type="ECO:0000313" key="13">
    <source>
        <dbReference type="EMBL" id="KAG9061915.1"/>
    </source>
</evidence>
<protein>
    <recommendedName>
        <fullName evidence="11">Mannosyltransferase</fullName>
        <ecNumber evidence="11">2.4.1.-</ecNumber>
    </recommendedName>
</protein>
<feature type="transmembrane region" description="Helical" evidence="11">
    <location>
        <begin position="220"/>
        <end position="247"/>
    </location>
</feature>
<evidence type="ECO:0000256" key="11">
    <source>
        <dbReference type="RuleBase" id="RU363075"/>
    </source>
</evidence>
<comment type="pathway">
    <text evidence="2">Glycolipid biosynthesis; glycosylphosphatidylinositol-anchor biosynthesis.</text>
</comment>
<feature type="compositionally biased region" description="Low complexity" evidence="12">
    <location>
        <begin position="148"/>
        <end position="166"/>
    </location>
</feature>
<dbReference type="GO" id="GO:0000026">
    <property type="term" value="F:alpha-1,2-mannosyltransferase activity"/>
    <property type="evidence" value="ECO:0007669"/>
    <property type="project" value="TreeGrafter"/>
</dbReference>
<dbReference type="PANTHER" id="PTHR22760:SF3">
    <property type="entry name" value="GPI MANNOSYLTRANSFERASE 4"/>
    <property type="match status" value="1"/>
</dbReference>
<dbReference type="GO" id="GO:0006506">
    <property type="term" value="P:GPI anchor biosynthetic process"/>
    <property type="evidence" value="ECO:0007669"/>
    <property type="project" value="UniProtKB-KW"/>
</dbReference>
<evidence type="ECO:0000256" key="12">
    <source>
        <dbReference type="SAM" id="MobiDB-lite"/>
    </source>
</evidence>
<keyword evidence="7 11" id="KW-0256">Endoplasmic reticulum</keyword>
<dbReference type="InterPro" id="IPR005599">
    <property type="entry name" value="GPI_mannosylTrfase"/>
</dbReference>
<keyword evidence="14" id="KW-1185">Reference proteome</keyword>
<evidence type="ECO:0000256" key="4">
    <source>
        <dbReference type="ARBA" id="ARBA00022676"/>
    </source>
</evidence>
<comment type="caution">
    <text evidence="11">Lacks conserved residue(s) required for the propagation of feature annotation.</text>
</comment>
<evidence type="ECO:0000313" key="14">
    <source>
        <dbReference type="Proteomes" id="UP000707451"/>
    </source>
</evidence>
<evidence type="ECO:0000256" key="10">
    <source>
        <dbReference type="ARBA" id="ARBA00038466"/>
    </source>
</evidence>
<keyword evidence="9 11" id="KW-0472">Membrane</keyword>
<dbReference type="Proteomes" id="UP000707451">
    <property type="component" value="Unassembled WGS sequence"/>
</dbReference>
<comment type="subcellular location">
    <subcellularLocation>
        <location evidence="1 11">Endoplasmic reticulum membrane</location>
        <topology evidence="1 11">Multi-pass membrane protein</topology>
    </subcellularLocation>
</comment>
<proteinExistence type="inferred from homology"/>
<evidence type="ECO:0000256" key="3">
    <source>
        <dbReference type="ARBA" id="ARBA00022502"/>
    </source>
</evidence>
<evidence type="ECO:0000256" key="7">
    <source>
        <dbReference type="ARBA" id="ARBA00022824"/>
    </source>
</evidence>